<sequence length="238" mass="25413">MSTTTLLLFPHAGGAPTYYAPFAREFTPAVRRIAVPYPGRSGTHDIATLDGIEALADELWRKVSPETLGDTRVAFFGHSMGALVGFEMARRFAAAGSPIDGLFVSACAAPGHSGFDDVEDSDEGLIAAAATMTGIDPALLAHEEFSARILPTLRGFRAITRYRPGASAALACPIRAYAGSEDVIATSERMVPWAERTTADFGLRGFTGHHFYLADHLSDLAGDVEATLARWRDAQPSI</sequence>
<evidence type="ECO:0000256" key="3">
    <source>
        <dbReference type="ARBA" id="ARBA00024293"/>
    </source>
</evidence>
<name>A0A5C5RB55_9ACTN</name>
<dbReference type="Pfam" id="PF00975">
    <property type="entry name" value="Thioesterase"/>
    <property type="match status" value="1"/>
</dbReference>
<proteinExistence type="inferred from homology"/>
<comment type="similarity">
    <text evidence="1">Belongs to the thioesterase family.</text>
</comment>
<evidence type="ECO:0000256" key="1">
    <source>
        <dbReference type="ARBA" id="ARBA00007169"/>
    </source>
</evidence>
<dbReference type="PANTHER" id="PTHR11487:SF0">
    <property type="entry name" value="S-ACYL FATTY ACID SYNTHASE THIOESTERASE, MEDIUM CHAIN"/>
    <property type="match status" value="1"/>
</dbReference>
<dbReference type="PANTHER" id="PTHR11487">
    <property type="entry name" value="THIOESTERASE"/>
    <property type="match status" value="1"/>
</dbReference>
<dbReference type="Proteomes" id="UP000317291">
    <property type="component" value="Unassembled WGS sequence"/>
</dbReference>
<dbReference type="InterPro" id="IPR012223">
    <property type="entry name" value="TEII"/>
</dbReference>
<dbReference type="Gene3D" id="3.40.50.1820">
    <property type="entry name" value="alpha/beta hydrolase"/>
    <property type="match status" value="1"/>
</dbReference>
<dbReference type="InterPro" id="IPR029058">
    <property type="entry name" value="AB_hydrolase_fold"/>
</dbReference>
<dbReference type="AlphaFoldDB" id="A0A5C5RB55"/>
<dbReference type="GO" id="GO:0008610">
    <property type="term" value="P:lipid biosynthetic process"/>
    <property type="evidence" value="ECO:0007669"/>
    <property type="project" value="TreeGrafter"/>
</dbReference>
<dbReference type="InterPro" id="IPR001031">
    <property type="entry name" value="Thioesterase"/>
</dbReference>
<protein>
    <recommendedName>
        <fullName evidence="2">Thioesterase TesA</fullName>
    </recommendedName>
</protein>
<comment type="catalytic activity">
    <reaction evidence="3">
        <text>a fatty acyl-CoA + H2O = a fatty acid + CoA + H(+)</text>
        <dbReference type="Rhea" id="RHEA:16781"/>
        <dbReference type="ChEBI" id="CHEBI:15377"/>
        <dbReference type="ChEBI" id="CHEBI:15378"/>
        <dbReference type="ChEBI" id="CHEBI:28868"/>
        <dbReference type="ChEBI" id="CHEBI:57287"/>
        <dbReference type="ChEBI" id="CHEBI:77636"/>
    </reaction>
</comment>
<keyword evidence="6" id="KW-1185">Reference proteome</keyword>
<gene>
    <name evidence="5" type="ORF">FK529_07165</name>
</gene>
<evidence type="ECO:0000259" key="4">
    <source>
        <dbReference type="Pfam" id="PF00975"/>
    </source>
</evidence>
<dbReference type="RefSeq" id="WP_146560300.1">
    <property type="nucleotide sequence ID" value="NZ_VIGW01000003.1"/>
</dbReference>
<dbReference type="SUPFAM" id="SSF53474">
    <property type="entry name" value="alpha/beta-Hydrolases"/>
    <property type="match status" value="1"/>
</dbReference>
<evidence type="ECO:0000313" key="5">
    <source>
        <dbReference type="EMBL" id="TWS19922.1"/>
    </source>
</evidence>
<dbReference type="OrthoDB" id="8480037at2"/>
<feature type="domain" description="Thioesterase" evidence="4">
    <location>
        <begin position="5"/>
        <end position="226"/>
    </location>
</feature>
<reference evidence="5 6" key="1">
    <citation type="submission" date="2019-06" db="EMBL/GenBank/DDBJ databases">
        <title>Tsukamurella conjunctivitidis sp. nov., Tsukamurella assacharolytica sp. nov. and Tsukamurella sputae sp. nov. isolated from patients with conjunctivitis, bacteraemia (lymphoma) and respiratory infection (sputum) in Hong Kong.</title>
        <authorList>
            <person name="Teng J.L.L."/>
            <person name="Lee H.H."/>
            <person name="Fong J.Y.H."/>
            <person name="Fok K.M.N."/>
            <person name="Lau S.K.P."/>
            <person name="Woo P.C.Y."/>
        </authorList>
    </citation>
    <scope>NUCLEOTIDE SEQUENCE [LARGE SCALE GENOMIC DNA]</scope>
    <source>
        <strain evidence="5 6">HKU71</strain>
    </source>
</reference>
<evidence type="ECO:0000313" key="6">
    <source>
        <dbReference type="Proteomes" id="UP000317291"/>
    </source>
</evidence>
<organism evidence="5 6">
    <name type="scientific">Tsukamurella asaccharolytica</name>
    <dbReference type="NCBI Taxonomy" id="2592067"/>
    <lineage>
        <taxon>Bacteria</taxon>
        <taxon>Bacillati</taxon>
        <taxon>Actinomycetota</taxon>
        <taxon>Actinomycetes</taxon>
        <taxon>Mycobacteriales</taxon>
        <taxon>Tsukamurellaceae</taxon>
        <taxon>Tsukamurella</taxon>
    </lineage>
</organism>
<comment type="caution">
    <text evidence="5">The sequence shown here is derived from an EMBL/GenBank/DDBJ whole genome shotgun (WGS) entry which is preliminary data.</text>
</comment>
<evidence type="ECO:0000256" key="2">
    <source>
        <dbReference type="ARBA" id="ARBA00015007"/>
    </source>
</evidence>
<dbReference type="EMBL" id="VIGW01000003">
    <property type="protein sequence ID" value="TWS19922.1"/>
    <property type="molecule type" value="Genomic_DNA"/>
</dbReference>
<accession>A0A5C5RB55</accession>